<evidence type="ECO:0000313" key="2">
    <source>
        <dbReference type="EMBL" id="KAG7339816.1"/>
    </source>
</evidence>
<protein>
    <submittedName>
        <fullName evidence="3">Uncharacterized protein</fullName>
    </submittedName>
</protein>
<organism evidence="3 4">
    <name type="scientific">Nitzschia inconspicua</name>
    <dbReference type="NCBI Taxonomy" id="303405"/>
    <lineage>
        <taxon>Eukaryota</taxon>
        <taxon>Sar</taxon>
        <taxon>Stramenopiles</taxon>
        <taxon>Ochrophyta</taxon>
        <taxon>Bacillariophyta</taxon>
        <taxon>Bacillariophyceae</taxon>
        <taxon>Bacillariophycidae</taxon>
        <taxon>Bacillariales</taxon>
        <taxon>Bacillariaceae</taxon>
        <taxon>Nitzschia</taxon>
    </lineage>
</organism>
<evidence type="ECO:0000313" key="4">
    <source>
        <dbReference type="Proteomes" id="UP000693970"/>
    </source>
</evidence>
<reference evidence="3" key="1">
    <citation type="journal article" date="2021" name="Sci. Rep.">
        <title>Diploid genomic architecture of Nitzschia inconspicua, an elite biomass production diatom.</title>
        <authorList>
            <person name="Oliver A."/>
            <person name="Podell S."/>
            <person name="Pinowska A."/>
            <person name="Traller J.C."/>
            <person name="Smith S.R."/>
            <person name="McClure R."/>
            <person name="Beliaev A."/>
            <person name="Bohutskyi P."/>
            <person name="Hill E.A."/>
            <person name="Rabines A."/>
            <person name="Zheng H."/>
            <person name="Allen L.Z."/>
            <person name="Kuo A."/>
            <person name="Grigoriev I.V."/>
            <person name="Allen A.E."/>
            <person name="Hazlebeck D."/>
            <person name="Allen E.E."/>
        </authorList>
    </citation>
    <scope>NUCLEOTIDE SEQUENCE</scope>
    <source>
        <strain evidence="3">Hildebrandi</strain>
    </source>
</reference>
<feature type="region of interest" description="Disordered" evidence="1">
    <location>
        <begin position="104"/>
        <end position="140"/>
    </location>
</feature>
<gene>
    <name evidence="3" type="ORF">IV203_025500</name>
    <name evidence="2" type="ORF">IV203_028277</name>
</gene>
<dbReference type="EMBL" id="JAGRRH010000011">
    <property type="protein sequence ID" value="KAG7362616.1"/>
    <property type="molecule type" value="Genomic_DNA"/>
</dbReference>
<proteinExistence type="predicted"/>
<dbReference type="EMBL" id="JAGRRH010000030">
    <property type="protein sequence ID" value="KAG7339816.1"/>
    <property type="molecule type" value="Genomic_DNA"/>
</dbReference>
<reference evidence="3" key="2">
    <citation type="submission" date="2021-04" db="EMBL/GenBank/DDBJ databases">
        <authorList>
            <person name="Podell S."/>
        </authorList>
    </citation>
    <scope>NUCLEOTIDE SEQUENCE</scope>
    <source>
        <strain evidence="3">Hildebrandi</strain>
    </source>
</reference>
<evidence type="ECO:0000256" key="1">
    <source>
        <dbReference type="SAM" id="MobiDB-lite"/>
    </source>
</evidence>
<name>A0A9K3LKV0_9STRA</name>
<dbReference type="Proteomes" id="UP000693970">
    <property type="component" value="Unassembled WGS sequence"/>
</dbReference>
<keyword evidence="4" id="KW-1185">Reference proteome</keyword>
<dbReference type="AlphaFoldDB" id="A0A9K3LKV0"/>
<evidence type="ECO:0000313" key="3">
    <source>
        <dbReference type="EMBL" id="KAG7362616.1"/>
    </source>
</evidence>
<comment type="caution">
    <text evidence="3">The sequence shown here is derived from an EMBL/GenBank/DDBJ whole genome shotgun (WGS) entry which is preliminary data.</text>
</comment>
<accession>A0A9K3LKV0</accession>
<sequence length="140" mass="16027">MLISRNQVHVNYKITNNDISHDSDLVSFAERVETLATEYWENGNETPPYVAPYLCFIQSSGMGKTKLLYEYRNKQKKFLANKVELKLILVGNVHTDPMNESIYDAKYAASTPENAESKRNTSDEELNEEAPKYSTAWTPL</sequence>